<organism evidence="1 2">
    <name type="scientific">Ralstonia phage RS-PII-1</name>
    <dbReference type="NCBI Taxonomy" id="1932892"/>
    <lineage>
        <taxon>Viruses</taxon>
        <taxon>Duplodnaviria</taxon>
        <taxon>Heunggongvirae</taxon>
        <taxon>Uroviricota</taxon>
        <taxon>Caudoviricetes</taxon>
        <taxon>Autographivirales</taxon>
        <taxon>Autonotataviridae</taxon>
        <taxon>Sukuvirus</taxon>
        <taxon>Sukuvirus RSPII1</taxon>
    </lineage>
</organism>
<evidence type="ECO:0000313" key="1">
    <source>
        <dbReference type="EMBL" id="APU00326.1"/>
    </source>
</evidence>
<dbReference type="EMBL" id="KY316062">
    <property type="protein sequence ID" value="APU00326.1"/>
    <property type="molecule type" value="Genomic_DNA"/>
</dbReference>
<name>A0A1L7DQF0_9CAUD</name>
<dbReference type="GeneID" id="54979028"/>
<dbReference type="RefSeq" id="YP_009788894.1">
    <property type="nucleotide sequence ID" value="NC_047804.1"/>
</dbReference>
<proteinExistence type="predicted"/>
<sequence>MAGIVRPRLLTCDGDGAIREELKVKNHQAHNYRFRAGGMTHIVDANGKTLAVCADGDITHQTKAMPKVRIKRRRADAALQRLEALFA</sequence>
<reference evidence="1 2" key="1">
    <citation type="submission" date="2016-12" db="EMBL/GenBank/DDBJ databases">
        <title>Isolation, Whole Genome Sequencing Analysis of a Novel Lytic Bacteriophage RS-PII-1 infecting Ralstonia solanacearum.</title>
        <authorList>
            <person name="Su J."/>
            <person name="Liu J."/>
            <person name="Yu H."/>
            <person name="Guo Z."/>
            <person name="Sun H."/>
            <person name="Fan G."/>
            <person name="Gu G."/>
            <person name="Wang G."/>
        </authorList>
    </citation>
    <scope>NUCLEOTIDE SEQUENCE [LARGE SCALE GENOMIC DNA]</scope>
</reference>
<dbReference type="KEGG" id="vg:54979028"/>
<keyword evidence="2" id="KW-1185">Reference proteome</keyword>
<accession>A0A1L7DQF0</accession>
<dbReference type="Proteomes" id="UP000222868">
    <property type="component" value="Segment"/>
</dbReference>
<evidence type="ECO:0000313" key="2">
    <source>
        <dbReference type="Proteomes" id="UP000222868"/>
    </source>
</evidence>
<protein>
    <submittedName>
        <fullName evidence="1">Uncharacterized protein</fullName>
    </submittedName>
</protein>